<feature type="compositionally biased region" description="Acidic residues" evidence="8">
    <location>
        <begin position="493"/>
        <end position="505"/>
    </location>
</feature>
<proteinExistence type="predicted"/>
<keyword evidence="6" id="KW-0833">Ubl conjugation pathway</keyword>
<evidence type="ECO:0000256" key="5">
    <source>
        <dbReference type="ARBA" id="ARBA00022771"/>
    </source>
</evidence>
<keyword evidence="5" id="KW-0863">Zinc-finger</keyword>
<dbReference type="Pfam" id="PF18346">
    <property type="entry name" value="SH3_15"/>
    <property type="match status" value="1"/>
</dbReference>
<name>A0A812NL15_9DINO</name>
<feature type="region of interest" description="Disordered" evidence="8">
    <location>
        <begin position="120"/>
        <end position="160"/>
    </location>
</feature>
<organism evidence="10 11">
    <name type="scientific">Symbiodinium natans</name>
    <dbReference type="NCBI Taxonomy" id="878477"/>
    <lineage>
        <taxon>Eukaryota</taxon>
        <taxon>Sar</taxon>
        <taxon>Alveolata</taxon>
        <taxon>Dinophyceae</taxon>
        <taxon>Suessiales</taxon>
        <taxon>Symbiodiniaceae</taxon>
        <taxon>Symbiodinium</taxon>
    </lineage>
</organism>
<dbReference type="EMBL" id="CAJNDS010002094">
    <property type="protein sequence ID" value="CAE7321940.1"/>
    <property type="molecule type" value="Genomic_DNA"/>
</dbReference>
<keyword evidence="11" id="KW-1185">Reference proteome</keyword>
<evidence type="ECO:0000313" key="10">
    <source>
        <dbReference type="EMBL" id="CAE7321940.1"/>
    </source>
</evidence>
<dbReference type="Proteomes" id="UP000604046">
    <property type="component" value="Unassembled WGS sequence"/>
</dbReference>
<dbReference type="InterPro" id="IPR040847">
    <property type="entry name" value="SH3_15"/>
</dbReference>
<evidence type="ECO:0000259" key="9">
    <source>
        <dbReference type="Pfam" id="PF18346"/>
    </source>
</evidence>
<dbReference type="UniPathway" id="UPA00143"/>
<keyword evidence="4" id="KW-0677">Repeat</keyword>
<evidence type="ECO:0000256" key="1">
    <source>
        <dbReference type="ARBA" id="ARBA00004906"/>
    </source>
</evidence>
<evidence type="ECO:0000256" key="3">
    <source>
        <dbReference type="ARBA" id="ARBA00022723"/>
    </source>
</evidence>
<keyword evidence="2" id="KW-0808">Transferase</keyword>
<evidence type="ECO:0000313" key="11">
    <source>
        <dbReference type="Proteomes" id="UP000604046"/>
    </source>
</evidence>
<comment type="pathway">
    <text evidence="1">Protein modification; protein ubiquitination.</text>
</comment>
<reference evidence="10" key="1">
    <citation type="submission" date="2021-02" db="EMBL/GenBank/DDBJ databases">
        <authorList>
            <person name="Dougan E. K."/>
            <person name="Rhodes N."/>
            <person name="Thang M."/>
            <person name="Chan C."/>
        </authorList>
    </citation>
    <scope>NUCLEOTIDE SEQUENCE</scope>
</reference>
<evidence type="ECO:0000256" key="8">
    <source>
        <dbReference type="SAM" id="MobiDB-lite"/>
    </source>
</evidence>
<dbReference type="AlphaFoldDB" id="A0A812NL15"/>
<dbReference type="GO" id="GO:0016740">
    <property type="term" value="F:transferase activity"/>
    <property type="evidence" value="ECO:0007669"/>
    <property type="project" value="UniProtKB-KW"/>
</dbReference>
<evidence type="ECO:0000256" key="2">
    <source>
        <dbReference type="ARBA" id="ARBA00022679"/>
    </source>
</evidence>
<feature type="domain" description="Mind bomb SH3 repeat" evidence="9">
    <location>
        <begin position="14"/>
        <end position="76"/>
    </location>
</feature>
<feature type="compositionally biased region" description="Basic and acidic residues" evidence="8">
    <location>
        <begin position="120"/>
        <end position="130"/>
    </location>
</feature>
<dbReference type="GO" id="GO:0016567">
    <property type="term" value="P:protein ubiquitination"/>
    <property type="evidence" value="ECO:0007669"/>
    <property type="project" value="UniProtKB-UniPathway"/>
</dbReference>
<gene>
    <name evidence="10" type="ORF">SNAT2548_LOCUS16870</name>
</gene>
<sequence length="532" mass="57635">MAPPKGPGGSTITAGSEVRLISSLSKAMRLCLGQGGWVPQMEATLGKVGVVVEVLSSGNLRIQCGGSLRPYIYPPALIAEHLNAQTGLPLFVLDLHPHSLVRLDHDGHCAVCRRPFEGTREAERDGKDTSQEEEAATDAPQDPAAFLSGPADRGHTNWPPCGGITAWKRAATSLDTVLLKDLSSDGSVLVWMVTRGHPAQCKLQHGPGSKWLNAVVVETLPNSKVRVHVPMEEVPDQELEVTSPKLKPTRTEAVQSTEMVDDSASDMTCRTTIAGERADCTKSAFHMGCGGRSLANLSAALPMTVCLHLRRFAAWRLQGMRAGARIPDGEEPHRVVAYFCPRTAFLLCEKCIEARRQIFLKSQCQAEMHGGIMGDHGSLKATKRHEGRCKANSWSLQPVAAGGAVALALDAARASFDVLQFSAVQGSPGATWQPRQGMPLTAAPLKRGKQGRLLVNVPFESRSQLDEESSDAYSSAAHLYELFTGRSRKPEPTEEEEDDDDWREAELVEEEQEAVQVKMLHGGIRLSVLKAL</sequence>
<comment type="caution">
    <text evidence="10">The sequence shown here is derived from an EMBL/GenBank/DDBJ whole genome shotgun (WGS) entry which is preliminary data.</text>
</comment>
<dbReference type="GO" id="GO:0008270">
    <property type="term" value="F:zinc ion binding"/>
    <property type="evidence" value="ECO:0007669"/>
    <property type="project" value="UniProtKB-KW"/>
</dbReference>
<feature type="region of interest" description="Disordered" evidence="8">
    <location>
        <begin position="484"/>
        <end position="505"/>
    </location>
</feature>
<keyword evidence="3" id="KW-0479">Metal-binding</keyword>
<protein>
    <recommendedName>
        <fullName evidence="9">Mind bomb SH3 repeat domain-containing protein</fullName>
    </recommendedName>
</protein>
<keyword evidence="7" id="KW-0862">Zinc</keyword>
<evidence type="ECO:0000256" key="4">
    <source>
        <dbReference type="ARBA" id="ARBA00022737"/>
    </source>
</evidence>
<evidence type="ECO:0000256" key="6">
    <source>
        <dbReference type="ARBA" id="ARBA00022786"/>
    </source>
</evidence>
<evidence type="ECO:0000256" key="7">
    <source>
        <dbReference type="ARBA" id="ARBA00022833"/>
    </source>
</evidence>
<accession>A0A812NL15</accession>